<dbReference type="AlphaFoldDB" id="A0AA86Q3Z1"/>
<feature type="transmembrane region" description="Helical" evidence="7">
    <location>
        <begin position="144"/>
        <end position="171"/>
    </location>
</feature>
<feature type="transmembrane region" description="Helical" evidence="7">
    <location>
        <begin position="528"/>
        <end position="550"/>
    </location>
</feature>
<accession>A0AA86Q3Z1</accession>
<dbReference type="Proteomes" id="UP001642409">
    <property type="component" value="Unassembled WGS sequence"/>
</dbReference>
<dbReference type="Pfam" id="PF02714">
    <property type="entry name" value="RSN1_7TM"/>
    <property type="match status" value="1"/>
</dbReference>
<gene>
    <name evidence="10" type="ORF">HINF_LOCUS39514</name>
    <name evidence="11" type="ORF">HINF_LOCUS70906</name>
</gene>
<dbReference type="GO" id="GO:0005886">
    <property type="term" value="C:plasma membrane"/>
    <property type="evidence" value="ECO:0007669"/>
    <property type="project" value="TreeGrafter"/>
</dbReference>
<keyword evidence="12" id="KW-1185">Reference proteome</keyword>
<protein>
    <submittedName>
        <fullName evidence="10">Transmembrane domain-containing protein</fullName>
    </submittedName>
    <submittedName>
        <fullName evidence="11">Transmembrane_domain-containing protein</fullName>
    </submittedName>
</protein>
<feature type="domain" description="CSC1/OSCA1-like N-terminal transmembrane" evidence="9">
    <location>
        <begin position="16"/>
        <end position="162"/>
    </location>
</feature>
<proteinExistence type="inferred from homology"/>
<name>A0AA86Q3Z1_9EUKA</name>
<feature type="transmembrane region" description="Helical" evidence="7">
    <location>
        <begin position="454"/>
        <end position="473"/>
    </location>
</feature>
<reference evidence="10" key="1">
    <citation type="submission" date="2023-06" db="EMBL/GenBank/DDBJ databases">
        <authorList>
            <person name="Kurt Z."/>
        </authorList>
    </citation>
    <scope>NUCLEOTIDE SEQUENCE</scope>
</reference>
<evidence type="ECO:0000256" key="2">
    <source>
        <dbReference type="ARBA" id="ARBA00007779"/>
    </source>
</evidence>
<evidence type="ECO:0000256" key="7">
    <source>
        <dbReference type="SAM" id="Phobius"/>
    </source>
</evidence>
<feature type="transmembrane region" description="Helical" evidence="7">
    <location>
        <begin position="562"/>
        <end position="580"/>
    </location>
</feature>
<organism evidence="10">
    <name type="scientific">Hexamita inflata</name>
    <dbReference type="NCBI Taxonomy" id="28002"/>
    <lineage>
        <taxon>Eukaryota</taxon>
        <taxon>Metamonada</taxon>
        <taxon>Diplomonadida</taxon>
        <taxon>Hexamitidae</taxon>
        <taxon>Hexamitinae</taxon>
        <taxon>Hexamita</taxon>
    </lineage>
</organism>
<comment type="similarity">
    <text evidence="2">Belongs to the CSC1 (TC 1.A.17) family.</text>
</comment>
<keyword evidence="3" id="KW-0813">Transport</keyword>
<dbReference type="Pfam" id="PF13967">
    <property type="entry name" value="RSN1_TM"/>
    <property type="match status" value="1"/>
</dbReference>
<evidence type="ECO:0000313" key="12">
    <source>
        <dbReference type="Proteomes" id="UP001642409"/>
    </source>
</evidence>
<feature type="transmembrane region" description="Helical" evidence="7">
    <location>
        <begin position="627"/>
        <end position="649"/>
    </location>
</feature>
<keyword evidence="6 7" id="KW-0472">Membrane</keyword>
<comment type="subcellular location">
    <subcellularLocation>
        <location evidence="1">Membrane</location>
        <topology evidence="1">Multi-pass membrane protein</topology>
    </subcellularLocation>
</comment>
<feature type="transmembrane region" description="Helical" evidence="7">
    <location>
        <begin position="82"/>
        <end position="115"/>
    </location>
</feature>
<dbReference type="PANTHER" id="PTHR13018:SF5">
    <property type="entry name" value="RE44586P"/>
    <property type="match status" value="1"/>
</dbReference>
<dbReference type="InterPro" id="IPR032880">
    <property type="entry name" value="CSC1/OSCA1-like_N"/>
</dbReference>
<evidence type="ECO:0000256" key="6">
    <source>
        <dbReference type="ARBA" id="ARBA00023136"/>
    </source>
</evidence>
<keyword evidence="5 7" id="KW-1133">Transmembrane helix</keyword>
<feature type="domain" description="CSC1/OSCA1-like 7TM region" evidence="8">
    <location>
        <begin position="517"/>
        <end position="746"/>
    </location>
</feature>
<evidence type="ECO:0000256" key="3">
    <source>
        <dbReference type="ARBA" id="ARBA00022448"/>
    </source>
</evidence>
<evidence type="ECO:0000259" key="8">
    <source>
        <dbReference type="Pfam" id="PF02714"/>
    </source>
</evidence>
<evidence type="ECO:0000313" key="11">
    <source>
        <dbReference type="EMBL" id="CAL6101092.1"/>
    </source>
</evidence>
<dbReference type="InterPro" id="IPR045122">
    <property type="entry name" value="Csc1-like"/>
</dbReference>
<evidence type="ECO:0000259" key="9">
    <source>
        <dbReference type="Pfam" id="PF13967"/>
    </source>
</evidence>
<reference evidence="11 12" key="2">
    <citation type="submission" date="2024-07" db="EMBL/GenBank/DDBJ databases">
        <authorList>
            <person name="Akdeniz Z."/>
        </authorList>
    </citation>
    <scope>NUCLEOTIDE SEQUENCE [LARGE SCALE GENOMIC DNA]</scope>
</reference>
<evidence type="ECO:0000256" key="4">
    <source>
        <dbReference type="ARBA" id="ARBA00022692"/>
    </source>
</evidence>
<evidence type="ECO:0000256" key="5">
    <source>
        <dbReference type="ARBA" id="ARBA00022989"/>
    </source>
</evidence>
<feature type="transmembrane region" description="Helical" evidence="7">
    <location>
        <begin position="759"/>
        <end position="776"/>
    </location>
</feature>
<feature type="transmembrane region" description="Helical" evidence="7">
    <location>
        <begin position="20"/>
        <end position="37"/>
    </location>
</feature>
<keyword evidence="4 7" id="KW-0812">Transmembrane</keyword>
<comment type="caution">
    <text evidence="10">The sequence shown here is derived from an EMBL/GenBank/DDBJ whole genome shotgun (WGS) entry which is preliminary data.</text>
</comment>
<dbReference type="PANTHER" id="PTHR13018">
    <property type="entry name" value="PROBABLE MEMBRANE PROTEIN DUF221-RELATED"/>
    <property type="match status" value="1"/>
</dbReference>
<evidence type="ECO:0000256" key="1">
    <source>
        <dbReference type="ARBA" id="ARBA00004141"/>
    </source>
</evidence>
<dbReference type="InterPro" id="IPR003864">
    <property type="entry name" value="CSC1/OSCA1-like_7TM"/>
</dbReference>
<feature type="transmembrane region" description="Helical" evidence="7">
    <location>
        <begin position="670"/>
        <end position="690"/>
    </location>
</feature>
<evidence type="ECO:0000313" key="10">
    <source>
        <dbReference type="EMBL" id="CAI9951869.1"/>
    </source>
</evidence>
<dbReference type="EMBL" id="CAXDID020000538">
    <property type="protein sequence ID" value="CAL6101092.1"/>
    <property type="molecule type" value="Genomic_DNA"/>
</dbReference>
<dbReference type="EMBL" id="CATOUU010000826">
    <property type="protein sequence ID" value="CAI9951869.1"/>
    <property type="molecule type" value="Genomic_DNA"/>
</dbReference>
<feature type="transmembrane region" description="Helical" evidence="7">
    <location>
        <begin position="726"/>
        <end position="753"/>
    </location>
</feature>
<sequence>MSYSVQTKEQSYEMSLTSTLVFNVVFTVIVFVIFPIGRRYAPGIFAPQQHLKHKNTGASGYWLWFIDVFQQPLSVYSTRGNLATIFAVFQVLLLTLYAFIAFVSLTILVPVYWYGTDQNWNTNYLTYWSKITLPHIEQGSIMILIPYIVVIVITGATMFFYHQFTLLYVFFRQRCLKRVTPQNFMVLLQNIPSVLDTAEEVKDVISPLMSGVKSIIPVPQQCNKLTRLSEDIDSLNLQLEKMRRYVGDVTVHYRYLNAMIKSNKELLRDVGKDDLKKQHKILQNIAKYTKKLEKNKESAEKHLDGFNKLILTIRQKKIDVQKILYQDQIKADYVDYMTNYPPQMPDVILKSFDLFPERQQTQRNIHYDEGKFQNKVSNITLDKLVTKQFLFREKQKDKPVIGSSVFLFCDSQSVASEKYTALIASDSQQPEALLAPNPNEIVWKNMAISNTQKFIRRVIFVIVLAGLFVGYIWGQTKLLGIINNSSNAWYRSIFDGVCPNTCIFGASQSGFCVVCDGFSSMLVTMVPTLFNCILMGFLPLFIRWSVRLLCYPSISKNIDLEYQILFIFLILIVGIIQVTLPDMIDVKSGKFSLAALKDLDIKSLIDNLGHNVASQQFTFINYIVNQYFTFPVFSLLNLYGITVWLIALGKKNSLDYNVDLRFITFNFNKQLAYTAHMFVVGFIFAIVAPITNVFVFITYFMFVTIDRYFILYVNTPTIMSDLSSQANMLVNVIGTISIGLIFMLIATGCYFFIQTGPLANLGAAICIICLILSIIFKQRVDKKYKRSLSELTRGRYKATDRLFINPVHINSQYVNEDEQFESRYDINDSDQTSKMITVLKKKPTYKYKMRLLDKLLRKTYIDLTHLPVSQVILDDNKIGEIRCCELNYTVKKEIKQDPNKINKLENTSQFKIDKKLKLNQLPKVAQKQTTKCQTLYPQLENLQLSKSEAKIVYEAKTQVDNTEVVTGQFTEQDINFMASYTHPAILQAKIK</sequence>
<dbReference type="GO" id="GO:0005227">
    <property type="term" value="F:calcium-activated cation channel activity"/>
    <property type="evidence" value="ECO:0007669"/>
    <property type="project" value="InterPro"/>
</dbReference>